<protein>
    <recommendedName>
        <fullName evidence="1">UBC core domain-containing protein</fullName>
    </recommendedName>
</protein>
<dbReference type="PANTHER" id="PTHR24068">
    <property type="entry name" value="UBIQUITIN-CONJUGATING ENZYME E2"/>
    <property type="match status" value="1"/>
</dbReference>
<proteinExistence type="predicted"/>
<comment type="caution">
    <text evidence="2">The sequence shown here is derived from an EMBL/GenBank/DDBJ whole genome shotgun (WGS) entry which is preliminary data.</text>
</comment>
<dbReference type="Gene3D" id="3.10.110.10">
    <property type="entry name" value="Ubiquitin Conjugating Enzyme"/>
    <property type="match status" value="1"/>
</dbReference>
<dbReference type="EMBL" id="CAJOBQ010000018">
    <property type="protein sequence ID" value="CAF4214334.1"/>
    <property type="molecule type" value="Genomic_DNA"/>
</dbReference>
<organism evidence="2 3">
    <name type="scientific">Rotaria socialis</name>
    <dbReference type="NCBI Taxonomy" id="392032"/>
    <lineage>
        <taxon>Eukaryota</taxon>
        <taxon>Metazoa</taxon>
        <taxon>Spiralia</taxon>
        <taxon>Gnathifera</taxon>
        <taxon>Rotifera</taxon>
        <taxon>Eurotatoria</taxon>
        <taxon>Bdelloidea</taxon>
        <taxon>Philodinida</taxon>
        <taxon>Philodinidae</taxon>
        <taxon>Rotaria</taxon>
    </lineage>
</organism>
<evidence type="ECO:0000313" key="2">
    <source>
        <dbReference type="EMBL" id="CAF4214334.1"/>
    </source>
</evidence>
<name>A0A820CIN1_9BILA</name>
<sequence>MVHIQTTLVILSFYKKNVKLRQKLSKHNNENSSIIFVEPIGDDYLHLEAAITGPISTPYENEIFCINIKLSEEYPFSPPQSIIFKHDVVHPNINEINEFMSELLTLEFWLPTMGIRNILEHVWTRLAIFDIGS</sequence>
<dbReference type="Pfam" id="PF00179">
    <property type="entry name" value="UQ_con"/>
    <property type="match status" value="1"/>
</dbReference>
<dbReference type="InterPro" id="IPR016135">
    <property type="entry name" value="UBQ-conjugating_enzyme/RWD"/>
</dbReference>
<accession>A0A820CIN1</accession>
<dbReference type="InterPro" id="IPR000608">
    <property type="entry name" value="UBC"/>
</dbReference>
<dbReference type="Proteomes" id="UP000663862">
    <property type="component" value="Unassembled WGS sequence"/>
</dbReference>
<dbReference type="SUPFAM" id="SSF54495">
    <property type="entry name" value="UBC-like"/>
    <property type="match status" value="1"/>
</dbReference>
<reference evidence="2" key="1">
    <citation type="submission" date="2021-02" db="EMBL/GenBank/DDBJ databases">
        <authorList>
            <person name="Nowell W R."/>
        </authorList>
    </citation>
    <scope>NUCLEOTIDE SEQUENCE</scope>
</reference>
<evidence type="ECO:0000259" key="1">
    <source>
        <dbReference type="PROSITE" id="PS50127"/>
    </source>
</evidence>
<feature type="domain" description="UBC core" evidence="1">
    <location>
        <begin position="12"/>
        <end position="133"/>
    </location>
</feature>
<evidence type="ECO:0000313" key="3">
    <source>
        <dbReference type="Proteomes" id="UP000663862"/>
    </source>
</evidence>
<dbReference type="PROSITE" id="PS50127">
    <property type="entry name" value="UBC_2"/>
    <property type="match status" value="1"/>
</dbReference>
<gene>
    <name evidence="2" type="ORF">TSG867_LOCUS892</name>
</gene>
<dbReference type="AlphaFoldDB" id="A0A820CIN1"/>
<dbReference type="CDD" id="cd00195">
    <property type="entry name" value="UBCc_UEV"/>
    <property type="match status" value="1"/>
</dbReference>